<proteinExistence type="predicted"/>
<feature type="domain" description="J" evidence="2">
    <location>
        <begin position="167"/>
        <end position="232"/>
    </location>
</feature>
<dbReference type="Gene3D" id="1.10.287.110">
    <property type="entry name" value="DnaJ domain"/>
    <property type="match status" value="1"/>
</dbReference>
<name>A0AAD7UDM9_9STRA</name>
<dbReference type="PANTHER" id="PTHR44094">
    <property type="entry name" value="DNAJ HEAT SHOCK N-TERMINAL DOMAIN-CONTAINING PROTEIN"/>
    <property type="match status" value="1"/>
</dbReference>
<dbReference type="InterPro" id="IPR018253">
    <property type="entry name" value="DnaJ_domain_CS"/>
</dbReference>
<feature type="region of interest" description="Disordered" evidence="1">
    <location>
        <begin position="472"/>
        <end position="509"/>
    </location>
</feature>
<evidence type="ECO:0000259" key="2">
    <source>
        <dbReference type="PROSITE" id="PS50076"/>
    </source>
</evidence>
<dbReference type="Pfam" id="PF00226">
    <property type="entry name" value="DnaJ"/>
    <property type="match status" value="1"/>
</dbReference>
<protein>
    <recommendedName>
        <fullName evidence="2">J domain-containing protein</fullName>
    </recommendedName>
</protein>
<dbReference type="SUPFAM" id="SSF46565">
    <property type="entry name" value="Chaperone J-domain"/>
    <property type="match status" value="1"/>
</dbReference>
<dbReference type="Proteomes" id="UP001230188">
    <property type="component" value="Unassembled WGS sequence"/>
</dbReference>
<evidence type="ECO:0000313" key="4">
    <source>
        <dbReference type="Proteomes" id="UP001230188"/>
    </source>
</evidence>
<organism evidence="3 4">
    <name type="scientific">Chrysophaeum taylorii</name>
    <dbReference type="NCBI Taxonomy" id="2483200"/>
    <lineage>
        <taxon>Eukaryota</taxon>
        <taxon>Sar</taxon>
        <taxon>Stramenopiles</taxon>
        <taxon>Ochrophyta</taxon>
        <taxon>Pelagophyceae</taxon>
        <taxon>Pelagomonadales</taxon>
        <taxon>Pelagomonadaceae</taxon>
        <taxon>Chrysophaeum</taxon>
    </lineage>
</organism>
<dbReference type="PRINTS" id="PR00625">
    <property type="entry name" value="JDOMAIN"/>
</dbReference>
<dbReference type="AlphaFoldDB" id="A0AAD7UDM9"/>
<keyword evidence="4" id="KW-1185">Reference proteome</keyword>
<dbReference type="InterPro" id="IPR052423">
    <property type="entry name" value="EMIR"/>
</dbReference>
<dbReference type="Pfam" id="PF14308">
    <property type="entry name" value="DnaJ-X"/>
    <property type="match status" value="1"/>
</dbReference>
<comment type="caution">
    <text evidence="3">The sequence shown here is derived from an EMBL/GenBank/DDBJ whole genome shotgun (WGS) entry which is preliminary data.</text>
</comment>
<dbReference type="CDD" id="cd06257">
    <property type="entry name" value="DnaJ"/>
    <property type="match status" value="1"/>
</dbReference>
<evidence type="ECO:0000256" key="1">
    <source>
        <dbReference type="SAM" id="MobiDB-lite"/>
    </source>
</evidence>
<dbReference type="PANTHER" id="PTHR44094:SF8">
    <property type="entry name" value="DNAJ HEAT SHOCK N-TERMINAL DOMAIN-CONTAINING PROTEIN-RELATED"/>
    <property type="match status" value="1"/>
</dbReference>
<dbReference type="EMBL" id="JAQMWT010000359">
    <property type="protein sequence ID" value="KAJ8603224.1"/>
    <property type="molecule type" value="Genomic_DNA"/>
</dbReference>
<dbReference type="InterPro" id="IPR026894">
    <property type="entry name" value="DnaJ_X"/>
</dbReference>
<sequence>MKEEEEAAPLSEEEGCKKEEVDLSALGIGGPPVKHAGHGAYRLLKNTTIGFVGGVGTLIAAPIIGARENGAKGFAQGLVNGVVGGIALPVIGVATGVKEFCEGVAATPAAVEASSAGKEWDEKESKWVYYSLEEEEKAILDQDPETLFERVQKKKKKKREVEVKNREYYDLLEVDPGASDAQIKKSYYKLALKLHPDKNPGDAEAAAKFQQVGQAYQILSNPDLRAQYDQQGRVDDVPFVDSSTFFAMVFGSEKFEDYVGQLKLSMYAQNEEVRAEELEFRQLQREVRCAVNLAKLLDDRAAAATYDALADDLSETPFGATLLGVIGYVYQLAGQKHLGRHKVLGVEGHLLSLKQKAHVLGTKFDTVRDFARVAIKSSQATSAEKRATNDDMKKVAEKKQNDAMLSFLEVMWRISVVDVEATLRAACHKVLYDHSVSPEARIDRAHALIRLGTAFLARKDTHAQTWQESLASQMGTPISSPDDDDDNNNNNNNNNKGDQQQPAPRSTDF</sequence>
<dbReference type="PROSITE" id="PS50076">
    <property type="entry name" value="DNAJ_2"/>
    <property type="match status" value="1"/>
</dbReference>
<gene>
    <name evidence="3" type="ORF">CTAYLR_003850</name>
</gene>
<feature type="compositionally biased region" description="Polar residues" evidence="1">
    <location>
        <begin position="496"/>
        <end position="509"/>
    </location>
</feature>
<accession>A0AAD7UDM9</accession>
<reference evidence="3" key="1">
    <citation type="submission" date="2023-01" db="EMBL/GenBank/DDBJ databases">
        <title>Metagenome sequencing of chrysophaentin producing Chrysophaeum taylorii.</title>
        <authorList>
            <person name="Davison J."/>
            <person name="Bewley C."/>
        </authorList>
    </citation>
    <scope>NUCLEOTIDE SEQUENCE</scope>
    <source>
        <strain evidence="3">NIES-1699</strain>
    </source>
</reference>
<evidence type="ECO:0000313" key="3">
    <source>
        <dbReference type="EMBL" id="KAJ8603224.1"/>
    </source>
</evidence>
<dbReference type="SMART" id="SM00271">
    <property type="entry name" value="DnaJ"/>
    <property type="match status" value="1"/>
</dbReference>
<dbReference type="PROSITE" id="PS00636">
    <property type="entry name" value="DNAJ_1"/>
    <property type="match status" value="1"/>
</dbReference>
<dbReference type="InterPro" id="IPR001623">
    <property type="entry name" value="DnaJ_domain"/>
</dbReference>
<dbReference type="InterPro" id="IPR036869">
    <property type="entry name" value="J_dom_sf"/>
</dbReference>